<sequence length="784" mass="90358">MKRFYLYMAAVLCCGAASAQKPDVTFLSPTMVRVQWSVDGKDQDNATGVCIGKKKADNACVVVTDNKLHSSELSVEIGSHGALTFIDAKTGKQLLAEKSDSPRYAEPVVQERIVYDESTARMEETANGKVTVKDIVRRDTVGHSTLYRNSFAFDKEEGLYGLGAHMEDYMNLNGKTLYLTQHNMKVTVPVLMSTKGYGLLFDAGCAMKFEDGTIEYEAAKTLDYYFIKGDSWDDIIGQYRELTGNLPLLPRYAFGYIQSKERYVSSDDLMNTVREYRNRHIPLDMIVQDWNYWPEGWGYLKMNRKYYPDPKALADSIHAMNARLMVSIWPNPQYCPEERDFREKGFMLEHSVYDVFNPDARKYYWKYVNDEFFCNSFDAWWCDSSEPLDGDWNKMPLPINGKPYAWDDHERRWHLNKDILADCMGAERGCLYSLYHSQGIYENQRLATDRKRVLNLTRSGFAGQQRYATVVWNGDTHASWQSFKQQIPAGLNYMATGCPYWTVDVGSFFTGKDQRWFRQGEFPEGVKDDKYKEYYTRMFQWATFLPMLRSHGTDTPREIWQFGTPGTKYYDAILKMINLRYELLPYIYSMAARQTFGNYTMARMLAFDFASDKNVLDLKDEYMFGDMLVCPVTDANATSRKVYLPSGAEWTDYWTGNRFEGGKWIDAAAETDRLPLFVRGGSIIVKTAVAEYADAQIGKPLTVCVYPGRDAEFVFYEDSGDSYDYEKGEYLTIRLSWDNKHRRLTIGEQDGSFAGMAKERTITVKTPYGEKEVCYKGKKKSIKI</sequence>
<accession>A0AC61QNQ5</accession>
<organism evidence="1 2">
    <name type="scientific">Palleniella muris</name>
    <dbReference type="NCBI Taxonomy" id="3038145"/>
    <lineage>
        <taxon>Bacteria</taxon>
        <taxon>Pseudomonadati</taxon>
        <taxon>Bacteroidota</taxon>
        <taxon>Bacteroidia</taxon>
        <taxon>Bacteroidales</taxon>
        <taxon>Prevotellaceae</taxon>
        <taxon>Palleniella</taxon>
    </lineage>
</organism>
<dbReference type="EMBL" id="SRZC01000018">
    <property type="protein sequence ID" value="TGX81317.1"/>
    <property type="molecule type" value="Genomic_DNA"/>
</dbReference>
<protein>
    <submittedName>
        <fullName evidence="1">DUF5110 domain-containing protein</fullName>
    </submittedName>
</protein>
<evidence type="ECO:0000313" key="1">
    <source>
        <dbReference type="EMBL" id="TGX81317.1"/>
    </source>
</evidence>
<dbReference type="Proteomes" id="UP000308886">
    <property type="component" value="Unassembled WGS sequence"/>
</dbReference>
<comment type="caution">
    <text evidence="1">The sequence shown here is derived from an EMBL/GenBank/DDBJ whole genome shotgun (WGS) entry which is preliminary data.</text>
</comment>
<proteinExistence type="predicted"/>
<keyword evidence="2" id="KW-1185">Reference proteome</keyword>
<gene>
    <name evidence="1" type="ORF">E5358_10820</name>
</gene>
<reference evidence="1" key="1">
    <citation type="submission" date="2019-04" db="EMBL/GenBank/DDBJ databases">
        <title>Microbes associate with the intestines of laboratory mice.</title>
        <authorList>
            <person name="Navarre W."/>
            <person name="Wong E."/>
            <person name="Huang K."/>
            <person name="Tropini C."/>
            <person name="Ng K."/>
            <person name="Yu B."/>
        </authorList>
    </citation>
    <scope>NUCLEOTIDE SEQUENCE</scope>
    <source>
        <strain evidence="1">NM73_A23</strain>
    </source>
</reference>
<evidence type="ECO:0000313" key="2">
    <source>
        <dbReference type="Proteomes" id="UP000308886"/>
    </source>
</evidence>
<name>A0AC61QNQ5_9BACT</name>